<feature type="signal peptide" evidence="3">
    <location>
        <begin position="1"/>
        <end position="21"/>
    </location>
</feature>
<comment type="caution">
    <text evidence="5">The sequence shown here is derived from an EMBL/GenBank/DDBJ whole genome shotgun (WGS) entry which is preliminary data.</text>
</comment>
<evidence type="ECO:0000256" key="2">
    <source>
        <dbReference type="SAM" id="MobiDB-lite"/>
    </source>
</evidence>
<evidence type="ECO:0000256" key="1">
    <source>
        <dbReference type="SAM" id="Coils"/>
    </source>
</evidence>
<accession>A0A1Q9E6B3</accession>
<dbReference type="Pfam" id="PF25815">
    <property type="entry name" value="CTHRC1_C"/>
    <property type="match status" value="1"/>
</dbReference>
<feature type="coiled-coil region" evidence="1">
    <location>
        <begin position="1620"/>
        <end position="1668"/>
    </location>
</feature>
<evidence type="ECO:0000313" key="5">
    <source>
        <dbReference type="EMBL" id="OLQ02974.1"/>
    </source>
</evidence>
<evidence type="ECO:0000259" key="4">
    <source>
        <dbReference type="Pfam" id="PF25815"/>
    </source>
</evidence>
<feature type="chain" id="PRO_5012638542" description="CTHRC1 C-terminal domain-containing protein" evidence="3">
    <location>
        <begin position="22"/>
        <end position="1674"/>
    </location>
</feature>
<dbReference type="EMBL" id="LSRX01000249">
    <property type="protein sequence ID" value="OLQ02974.1"/>
    <property type="molecule type" value="Genomic_DNA"/>
</dbReference>
<organism evidence="5 6">
    <name type="scientific">Symbiodinium microadriaticum</name>
    <name type="common">Dinoflagellate</name>
    <name type="synonym">Zooxanthella microadriatica</name>
    <dbReference type="NCBI Taxonomy" id="2951"/>
    <lineage>
        <taxon>Eukaryota</taxon>
        <taxon>Sar</taxon>
        <taxon>Alveolata</taxon>
        <taxon>Dinophyceae</taxon>
        <taxon>Suessiales</taxon>
        <taxon>Symbiodiniaceae</taxon>
        <taxon>Symbiodinium</taxon>
    </lineage>
</organism>
<evidence type="ECO:0000256" key="3">
    <source>
        <dbReference type="SAM" id="SignalP"/>
    </source>
</evidence>
<gene>
    <name evidence="5" type="ORF">AK812_SmicGene14108</name>
</gene>
<feature type="region of interest" description="Disordered" evidence="2">
    <location>
        <begin position="765"/>
        <end position="957"/>
    </location>
</feature>
<proteinExistence type="predicted"/>
<name>A0A1Q9E6B3_SYMMI</name>
<dbReference type="Gene3D" id="1.10.287.2610">
    <property type="match status" value="1"/>
</dbReference>
<dbReference type="InterPro" id="IPR057873">
    <property type="entry name" value="CTHRC1_C"/>
</dbReference>
<dbReference type="OrthoDB" id="5985978at2759"/>
<reference evidence="5 6" key="1">
    <citation type="submission" date="2016-02" db="EMBL/GenBank/DDBJ databases">
        <title>Genome analysis of coral dinoflagellate symbionts highlights evolutionary adaptations to a symbiotic lifestyle.</title>
        <authorList>
            <person name="Aranda M."/>
            <person name="Li Y."/>
            <person name="Liew Y.J."/>
            <person name="Baumgarten S."/>
            <person name="Simakov O."/>
            <person name="Wilson M."/>
            <person name="Piel J."/>
            <person name="Ashoor H."/>
            <person name="Bougouffa S."/>
            <person name="Bajic V.B."/>
            <person name="Ryu T."/>
            <person name="Ravasi T."/>
            <person name="Bayer T."/>
            <person name="Micklem G."/>
            <person name="Kim H."/>
            <person name="Bhak J."/>
            <person name="Lajeunesse T.C."/>
            <person name="Voolstra C.R."/>
        </authorList>
    </citation>
    <scope>NUCLEOTIDE SEQUENCE [LARGE SCALE GENOMIC DNA]</scope>
    <source>
        <strain evidence="5 6">CCMP2467</strain>
    </source>
</reference>
<sequence>MIQLMTAGSLLLLAWLSIAHAFAFQEVSVDANGDVQELSASATSNLQMMERRAQSQAARGALLRAELPKCPVSEYIPVGDDCTCESETCKKDQFCYSPDDGKDKCLDEQKTDPYLIDVHGFTKNLGPSTQRNGAIGGRKFTFTKKKDDSLLRILYTDTFRVICHSKRYHGRWIDGCAARWEIKIDGQSCPSGGIYQDWYVHRFQDPHRTQSFGGVCKGVSEGKHTLEVFVYKTPWHHQWNINYPYTGWSAHHGTAKATVHMEVQEIPESYPLFHYATGTQMDGRDTGWVNARVISFKKLYDDSNLRLWYVDNHRVMQHNRHHGAGSCRWEIRIDGQSCPSGTILGDLYIHRHENPHRPKSMVGYCNGLEAGDHKVEVHVSTTPGLHHSDCFTGWHSARWILEAEEIPKQYDMVHYNMQHQTDHREHGILNNYKVTFQKKHDETRLRLLFMENLRAYSRNVHSAHAHGRTCSGDWEIFVDGKACGSVHIHAQMYSRRLEKHHHWGNIGGSHSHNHGQWWWVWPPHFANQDTNPHRVRTFAGFCDDVSSGEHTLTVMIKSPFGKCDLWTGWHNHPGGKGGHGTLEAIEFFRPCSEFDSKSECQQPKCHWDEDECIDLAECPGSDKVAVGADCLCGDVKAKKGKYCYEDQTAHDGAKPDPKSAARGWTTEVGLLLSALVLINRADYPPLGAGSSPRVAKLCGEILQVGQDERPDSATICTLAGKYLSDCLIMHPTEKLVVPEGVSLDDPQTVVQCLTQAAEVVQELLRTPSASPPRPQRSKLAQSDVHPPTGRRPDRPRGGGYITVDNRRSPPTASLEPMAANSTSQHSRSEDIIKPPSGGAPSRARSPRTLLPLSQGARQSGGFQTMPPPNQEGTSPPARRGLGSSRSAPARANSPRLPLEVTPSVAKRTLAPLRRAPSPRTTRLGEQGVLLTPRESLARSRTKMNSAANSDKDADSPEDEAICKSLASWARFTSCMFELVDVCAKPPFYDELKELPKARDAIGMIEKEWSDMLLVSRGECWADNFSTADYIAVTDSDVVFTSFVLPSLIFEPGPSKPRLYGQQPSDDFDSAVFVPYLKGIWEESEKSSQIRLIESMGQGKTTETELAVPSARLEKEPDAWLHVASCYEPTFGARLVRVVDPARVDQVFVFACVHMWEEYCWYWQGFAPSAGHEVREGFAMLEQYNVGKRLVGINSSWQLTDVGMLDAQHDLCIQGLAVLEGRGTWEGRSLPPCDCIGQRSVSGAWDGRADSVRCAGFIRRSCKRNKRSRRLSAFTARQELHSEIAQNEVTSRGQHVELNDASHEIQSLRNSLGAVEQQKLVRRQSISASRHKTHELQEAIATSSREEQSLAAELQVYLEEVVRESALLEEASAKRAAVLTQVHRTEQSTQDSANSGMDAQESCSGVQFALKKAAREADNLQNELASAHYHSTRQRRFMAEEETEASWQYENTCEAKDANSESRQCVDALEEERRRLVLRLQDLEDAEREGDELEVKLGQARDEGAFLKTALGDLYQLVADRNAVLEMVCNEHSTLRSTLEESQQQARLAQDEANELASERDETHSRCRQEHEELQNAEARMQDAKGAMEREHQETQSKVVEASRHRDTAHEQVTKLNDNITTNLQQRLKGLEDENKHLQGKISFLEGDCDKISAENTELEQTIEEVKKKPNCVIS</sequence>
<protein>
    <recommendedName>
        <fullName evidence="4">CTHRC1 C-terminal domain-containing protein</fullName>
    </recommendedName>
</protein>
<evidence type="ECO:0000313" key="6">
    <source>
        <dbReference type="Proteomes" id="UP000186817"/>
    </source>
</evidence>
<keyword evidence="6" id="KW-1185">Reference proteome</keyword>
<keyword evidence="1" id="KW-0175">Coiled coil</keyword>
<feature type="compositionally biased region" description="Low complexity" evidence="2">
    <location>
        <begin position="883"/>
        <end position="898"/>
    </location>
</feature>
<feature type="coiled-coil region" evidence="1">
    <location>
        <begin position="1465"/>
        <end position="1502"/>
    </location>
</feature>
<keyword evidence="3" id="KW-0732">Signal</keyword>
<dbReference type="Proteomes" id="UP000186817">
    <property type="component" value="Unassembled WGS sequence"/>
</dbReference>
<feature type="domain" description="CTHRC1 C-terminal" evidence="4">
    <location>
        <begin position="283"/>
        <end position="399"/>
    </location>
</feature>
<feature type="compositionally biased region" description="Basic and acidic residues" evidence="2">
    <location>
        <begin position="1556"/>
        <end position="1607"/>
    </location>
</feature>
<feature type="region of interest" description="Disordered" evidence="2">
    <location>
        <begin position="1542"/>
        <end position="1607"/>
    </location>
</feature>